<dbReference type="UniPathway" id="UPA00299"/>
<evidence type="ECO:0000313" key="6">
    <source>
        <dbReference type="Proteomes" id="UP000432089"/>
    </source>
</evidence>
<evidence type="ECO:0000313" key="5">
    <source>
        <dbReference type="EMBL" id="KAB0677983.1"/>
    </source>
</evidence>
<dbReference type="InterPro" id="IPR006379">
    <property type="entry name" value="HAD-SF_hydro_IIB"/>
</dbReference>
<comment type="pathway">
    <text evidence="1 4">Glycan biosynthesis; trehalose biosynthesis.</text>
</comment>
<dbReference type="Pfam" id="PF02358">
    <property type="entry name" value="Trehalose_PPase"/>
    <property type="match status" value="1"/>
</dbReference>
<keyword evidence="4" id="KW-0460">Magnesium</keyword>
<sequence>MRSPPALDAGRHALFLDFDGTLVGFADDPAAVRLPSVVRDRLIALQRELGGALAVVSGRRIADLDRFLLPLKPVLAGVHGLERRGASDEATRLLMTPDALDAVRERLQETVRLEPRLGLEDKGTALVLHYRRAPDLAETAARAMREAAGGRDDLVVMVGNAIVEVHPAGMDKGRALADFMAEPPFRGRQPVYLGDDTTDEFALDRVREMGGVSVKVGPGVTAAEYHLADVAAVHRWLGAGSQGEGAA</sequence>
<evidence type="ECO:0000256" key="1">
    <source>
        <dbReference type="ARBA" id="ARBA00005199"/>
    </source>
</evidence>
<dbReference type="InterPro" id="IPR044651">
    <property type="entry name" value="OTSB-like"/>
</dbReference>
<dbReference type="Gene3D" id="3.40.50.1000">
    <property type="entry name" value="HAD superfamily/HAD-like"/>
    <property type="match status" value="1"/>
</dbReference>
<dbReference type="NCBIfam" id="TIGR00685">
    <property type="entry name" value="T6PP"/>
    <property type="match status" value="1"/>
</dbReference>
<dbReference type="CDD" id="cd01627">
    <property type="entry name" value="HAD_TPP"/>
    <property type="match status" value="1"/>
</dbReference>
<comment type="caution">
    <text evidence="5">The sequence shown here is derived from an EMBL/GenBank/DDBJ whole genome shotgun (WGS) entry which is preliminary data.</text>
</comment>
<dbReference type="RefSeq" id="WP_150971430.1">
    <property type="nucleotide sequence ID" value="NZ_VZDO01000014.1"/>
</dbReference>
<comment type="similarity">
    <text evidence="2 4">Belongs to the trehalose phosphatase family.</text>
</comment>
<comment type="function">
    <text evidence="4">Removes the phosphate from trehalose 6-phosphate to produce free trehalose.</text>
</comment>
<comment type="catalytic activity">
    <reaction evidence="4">
        <text>alpha,alpha-trehalose 6-phosphate + H2O = alpha,alpha-trehalose + phosphate</text>
        <dbReference type="Rhea" id="RHEA:23420"/>
        <dbReference type="ChEBI" id="CHEBI:15377"/>
        <dbReference type="ChEBI" id="CHEBI:16551"/>
        <dbReference type="ChEBI" id="CHEBI:43474"/>
        <dbReference type="ChEBI" id="CHEBI:58429"/>
        <dbReference type="EC" id="3.1.3.12"/>
    </reaction>
</comment>
<keyword evidence="6" id="KW-1185">Reference proteome</keyword>
<reference evidence="5 6" key="1">
    <citation type="submission" date="2019-09" db="EMBL/GenBank/DDBJ databases">
        <title>YIM 132180 draft genome.</title>
        <authorList>
            <person name="Zhang K."/>
        </authorList>
    </citation>
    <scope>NUCLEOTIDE SEQUENCE [LARGE SCALE GENOMIC DNA]</scope>
    <source>
        <strain evidence="5 6">YIM 132180</strain>
    </source>
</reference>
<dbReference type="NCBIfam" id="TIGR01484">
    <property type="entry name" value="HAD-SF-IIB"/>
    <property type="match status" value="1"/>
</dbReference>
<dbReference type="PANTHER" id="PTHR43768:SF3">
    <property type="entry name" value="TREHALOSE 6-PHOSPHATE PHOSPHATASE"/>
    <property type="match status" value="1"/>
</dbReference>
<comment type="cofactor">
    <cofactor evidence="4">
        <name>Mg(2+)</name>
        <dbReference type="ChEBI" id="CHEBI:18420"/>
    </cofactor>
</comment>
<proteinExistence type="inferred from homology"/>
<dbReference type="InterPro" id="IPR036412">
    <property type="entry name" value="HAD-like_sf"/>
</dbReference>
<keyword evidence="4" id="KW-0479">Metal-binding</keyword>
<dbReference type="GO" id="GO:0046872">
    <property type="term" value="F:metal ion binding"/>
    <property type="evidence" value="ECO:0007669"/>
    <property type="project" value="UniProtKB-KW"/>
</dbReference>
<dbReference type="Proteomes" id="UP000432089">
    <property type="component" value="Unassembled WGS sequence"/>
</dbReference>
<dbReference type="GO" id="GO:0005992">
    <property type="term" value="P:trehalose biosynthetic process"/>
    <property type="evidence" value="ECO:0007669"/>
    <property type="project" value="UniProtKB-UniPathway"/>
</dbReference>
<gene>
    <name evidence="5" type="primary">otsB</name>
    <name evidence="5" type="ORF">F6X38_16250</name>
</gene>
<dbReference type="InterPro" id="IPR003337">
    <property type="entry name" value="Trehalose_PPase"/>
</dbReference>
<accession>A0A7V7PM99</accession>
<protein>
    <recommendedName>
        <fullName evidence="4">Trehalose 6-phosphate phosphatase</fullName>
        <ecNumber evidence="4">3.1.3.12</ecNumber>
    </recommendedName>
</protein>
<evidence type="ECO:0000256" key="2">
    <source>
        <dbReference type="ARBA" id="ARBA00008770"/>
    </source>
</evidence>
<dbReference type="PANTHER" id="PTHR43768">
    <property type="entry name" value="TREHALOSE 6-PHOSPHATE PHOSPHATASE"/>
    <property type="match status" value="1"/>
</dbReference>
<dbReference type="InterPro" id="IPR023214">
    <property type="entry name" value="HAD_sf"/>
</dbReference>
<dbReference type="EMBL" id="VZDO01000014">
    <property type="protein sequence ID" value="KAB0677983.1"/>
    <property type="molecule type" value="Genomic_DNA"/>
</dbReference>
<keyword evidence="3 4" id="KW-0378">Hydrolase</keyword>
<dbReference type="SUPFAM" id="SSF56784">
    <property type="entry name" value="HAD-like"/>
    <property type="match status" value="1"/>
</dbReference>
<evidence type="ECO:0000256" key="3">
    <source>
        <dbReference type="ARBA" id="ARBA00022801"/>
    </source>
</evidence>
<dbReference type="AlphaFoldDB" id="A0A7V7PM99"/>
<name>A0A7V7PM99_9HYPH</name>
<organism evidence="5 6">
    <name type="scientific">Plantimonas leprariae</name>
    <dbReference type="NCBI Taxonomy" id="2615207"/>
    <lineage>
        <taxon>Bacteria</taxon>
        <taxon>Pseudomonadati</taxon>
        <taxon>Pseudomonadota</taxon>
        <taxon>Alphaproteobacteria</taxon>
        <taxon>Hyphomicrobiales</taxon>
        <taxon>Aurantimonadaceae</taxon>
        <taxon>Plantimonas</taxon>
    </lineage>
</organism>
<dbReference type="GO" id="GO:0004805">
    <property type="term" value="F:trehalose-phosphatase activity"/>
    <property type="evidence" value="ECO:0007669"/>
    <property type="project" value="UniProtKB-EC"/>
</dbReference>
<dbReference type="EC" id="3.1.3.12" evidence="4"/>
<evidence type="ECO:0000256" key="4">
    <source>
        <dbReference type="RuleBase" id="RU361117"/>
    </source>
</evidence>
<dbReference type="Gene3D" id="3.30.70.1020">
    <property type="entry name" value="Trehalose-6-phosphate phosphatase related protein, domain 2"/>
    <property type="match status" value="1"/>
</dbReference>